<protein>
    <recommendedName>
        <fullName evidence="6">DUF1232 domain-containing protein</fullName>
    </recommendedName>
</protein>
<evidence type="ECO:0000256" key="2">
    <source>
        <dbReference type="ARBA" id="ARBA00022692"/>
    </source>
</evidence>
<keyword evidence="3 5" id="KW-1133">Transmembrane helix</keyword>
<feature type="transmembrane region" description="Helical" evidence="5">
    <location>
        <begin position="52"/>
        <end position="76"/>
    </location>
</feature>
<accession>A0A1L5F4N8</accession>
<name>A0A1L5F4N8_CLOKL</name>
<evidence type="ECO:0000256" key="4">
    <source>
        <dbReference type="ARBA" id="ARBA00023136"/>
    </source>
</evidence>
<comment type="subcellular location">
    <subcellularLocation>
        <location evidence="1">Endomembrane system</location>
        <topology evidence="1">Multi-pass membrane protein</topology>
    </subcellularLocation>
</comment>
<gene>
    <name evidence="7" type="ORF">BS101_03895</name>
</gene>
<proteinExistence type="predicted"/>
<evidence type="ECO:0000256" key="1">
    <source>
        <dbReference type="ARBA" id="ARBA00004127"/>
    </source>
</evidence>
<dbReference type="GO" id="GO:0012505">
    <property type="term" value="C:endomembrane system"/>
    <property type="evidence" value="ECO:0007669"/>
    <property type="project" value="UniProtKB-SubCell"/>
</dbReference>
<keyword evidence="2 5" id="KW-0812">Transmembrane</keyword>
<evidence type="ECO:0000313" key="8">
    <source>
        <dbReference type="Proteomes" id="UP000184604"/>
    </source>
</evidence>
<dbReference type="EMBL" id="CP018335">
    <property type="protein sequence ID" value="APM37937.1"/>
    <property type="molecule type" value="Genomic_DNA"/>
</dbReference>
<reference evidence="7 8" key="1">
    <citation type="submission" date="2016-12" db="EMBL/GenBank/DDBJ databases">
        <title>Complete genome sequence of Clostridium kluyveri JZZ isolated from the pit mud of a Chinese flavor liquor-making factory.</title>
        <authorList>
            <person name="Wang Y."/>
        </authorList>
    </citation>
    <scope>NUCLEOTIDE SEQUENCE [LARGE SCALE GENOMIC DNA]</scope>
    <source>
        <strain evidence="7 8">JZZ</strain>
    </source>
</reference>
<feature type="transmembrane region" description="Helical" evidence="5">
    <location>
        <begin position="100"/>
        <end position="122"/>
    </location>
</feature>
<dbReference type="AlphaFoldDB" id="A0A1L5F4N8"/>
<evidence type="ECO:0000256" key="5">
    <source>
        <dbReference type="SAM" id="Phobius"/>
    </source>
</evidence>
<feature type="transmembrane region" description="Helical" evidence="5">
    <location>
        <begin position="29"/>
        <end position="46"/>
    </location>
</feature>
<dbReference type="InterPro" id="IPR010652">
    <property type="entry name" value="DUF1232"/>
</dbReference>
<feature type="domain" description="DUF1232" evidence="6">
    <location>
        <begin position="31"/>
        <end position="66"/>
    </location>
</feature>
<evidence type="ECO:0000313" key="7">
    <source>
        <dbReference type="EMBL" id="APM37937.1"/>
    </source>
</evidence>
<evidence type="ECO:0000259" key="6">
    <source>
        <dbReference type="Pfam" id="PF06803"/>
    </source>
</evidence>
<dbReference type="Proteomes" id="UP000184604">
    <property type="component" value="Chromosome"/>
</dbReference>
<sequence length="123" mass="14134">MMDFKTRTKKLKSDIPAVFIALKKKETPIIAKVFAGITIGYALSPIDFIPDFIPILGLLDDLIILPVLIAITIKFIPKRILKQCRDESENLWKNGKPKKWYFAISIILIWILLIFLIIKLVIL</sequence>
<evidence type="ECO:0000256" key="3">
    <source>
        <dbReference type="ARBA" id="ARBA00022989"/>
    </source>
</evidence>
<organism evidence="7 8">
    <name type="scientific">Clostridium kluyveri</name>
    <dbReference type="NCBI Taxonomy" id="1534"/>
    <lineage>
        <taxon>Bacteria</taxon>
        <taxon>Bacillati</taxon>
        <taxon>Bacillota</taxon>
        <taxon>Clostridia</taxon>
        <taxon>Eubacteriales</taxon>
        <taxon>Clostridiaceae</taxon>
        <taxon>Clostridium</taxon>
    </lineage>
</organism>
<dbReference type="OrthoDB" id="9800202at2"/>
<dbReference type="Pfam" id="PF06803">
    <property type="entry name" value="DUF1232"/>
    <property type="match status" value="1"/>
</dbReference>
<keyword evidence="4 5" id="KW-0472">Membrane</keyword>